<evidence type="ECO:0000256" key="10">
    <source>
        <dbReference type="SAM" id="Phobius"/>
    </source>
</evidence>
<dbReference type="PROSITE" id="PS50850">
    <property type="entry name" value="MFS"/>
    <property type="match status" value="1"/>
</dbReference>
<dbReference type="EMBL" id="AWGJ01000008">
    <property type="protein sequence ID" value="ODN77194.1"/>
    <property type="molecule type" value="Genomic_DNA"/>
</dbReference>
<feature type="transmembrane region" description="Helical" evidence="10">
    <location>
        <begin position="213"/>
        <end position="235"/>
    </location>
</feature>
<evidence type="ECO:0000256" key="1">
    <source>
        <dbReference type="ARBA" id="ARBA00004651"/>
    </source>
</evidence>
<feature type="transmembrane region" description="Helical" evidence="10">
    <location>
        <begin position="481"/>
        <end position="499"/>
    </location>
</feature>
<dbReference type="Proteomes" id="UP000094065">
    <property type="component" value="Unassembled WGS sequence"/>
</dbReference>
<dbReference type="PANTHER" id="PTHR48020">
    <property type="entry name" value="PROTON MYO-INOSITOL COTRANSPORTER"/>
    <property type="match status" value="1"/>
</dbReference>
<name>A0A1E3HLI7_9TREE</name>
<dbReference type="RefSeq" id="XP_018992568.1">
    <property type="nucleotide sequence ID" value="XM_019140077.1"/>
</dbReference>
<feature type="transmembrane region" description="Helical" evidence="10">
    <location>
        <begin position="342"/>
        <end position="363"/>
    </location>
</feature>
<feature type="transmembrane region" description="Helical" evidence="10">
    <location>
        <begin position="370"/>
        <end position="393"/>
    </location>
</feature>
<dbReference type="GO" id="GO:0005365">
    <property type="term" value="F:myo-inositol transmembrane transporter activity"/>
    <property type="evidence" value="ECO:0007669"/>
    <property type="project" value="UniProtKB-ARBA"/>
</dbReference>
<proteinExistence type="inferred from homology"/>
<gene>
    <name evidence="12" type="ORF">L202_05717</name>
</gene>
<feature type="transmembrane region" description="Helical" evidence="10">
    <location>
        <begin position="413"/>
        <end position="436"/>
    </location>
</feature>
<dbReference type="GO" id="GO:1904679">
    <property type="term" value="P:myo-inositol import across plasma membrane"/>
    <property type="evidence" value="ECO:0007669"/>
    <property type="project" value="UniProtKB-ARBA"/>
</dbReference>
<evidence type="ECO:0000259" key="11">
    <source>
        <dbReference type="PROSITE" id="PS50850"/>
    </source>
</evidence>
<comment type="caution">
    <text evidence="12">The sequence shown here is derived from an EMBL/GenBank/DDBJ whole genome shotgun (WGS) entry which is preliminary data.</text>
</comment>
<dbReference type="InterPro" id="IPR005828">
    <property type="entry name" value="MFS_sugar_transport-like"/>
</dbReference>
<feature type="transmembrane region" description="Helical" evidence="10">
    <location>
        <begin position="126"/>
        <end position="146"/>
    </location>
</feature>
<dbReference type="PROSITE" id="PS00217">
    <property type="entry name" value="SUGAR_TRANSPORT_2"/>
    <property type="match status" value="1"/>
</dbReference>
<dbReference type="Pfam" id="PF00083">
    <property type="entry name" value="Sugar_tr"/>
    <property type="match status" value="1"/>
</dbReference>
<evidence type="ECO:0000313" key="12">
    <source>
        <dbReference type="EMBL" id="ODN77194.1"/>
    </source>
</evidence>
<evidence type="ECO:0000256" key="3">
    <source>
        <dbReference type="ARBA" id="ARBA00022448"/>
    </source>
</evidence>
<feature type="transmembrane region" description="Helical" evidence="10">
    <location>
        <begin position="152"/>
        <end position="173"/>
    </location>
</feature>
<keyword evidence="3 9" id="KW-0813">Transport</keyword>
<protein>
    <recommendedName>
        <fullName evidence="11">Major facilitator superfamily (MFS) profile domain-containing protein</fullName>
    </recommendedName>
</protein>
<reference evidence="12 13" key="1">
    <citation type="submission" date="2016-06" db="EMBL/GenBank/DDBJ databases">
        <title>Evolution of pathogenesis and genome organization in the Tremellales.</title>
        <authorList>
            <person name="Cuomo C."/>
            <person name="Litvintseva A."/>
            <person name="Heitman J."/>
            <person name="Chen Y."/>
            <person name="Sun S."/>
            <person name="Springer D."/>
            <person name="Dromer F."/>
            <person name="Young S."/>
            <person name="Zeng Q."/>
            <person name="Chapman S."/>
            <person name="Gujja S."/>
            <person name="Saif S."/>
            <person name="Birren B."/>
        </authorList>
    </citation>
    <scope>NUCLEOTIDE SEQUENCE [LARGE SCALE GENOMIC DNA]</scope>
    <source>
        <strain evidence="12 13">CBS 6039</strain>
    </source>
</reference>
<accession>A0A1E3HLI7</accession>
<dbReference type="PRINTS" id="PR00171">
    <property type="entry name" value="SUGRTRNSPORT"/>
</dbReference>
<comment type="similarity">
    <text evidence="2 9">Belongs to the major facilitator superfamily. Sugar transporter (TC 2.A.1.1) family.</text>
</comment>
<evidence type="ECO:0000256" key="8">
    <source>
        <dbReference type="ARBA" id="ARBA00049119"/>
    </source>
</evidence>
<dbReference type="SUPFAM" id="SSF103473">
    <property type="entry name" value="MFS general substrate transporter"/>
    <property type="match status" value="1"/>
</dbReference>
<keyword evidence="13" id="KW-1185">Reference proteome</keyword>
<evidence type="ECO:0000256" key="6">
    <source>
        <dbReference type="ARBA" id="ARBA00022989"/>
    </source>
</evidence>
<dbReference type="FunFam" id="1.20.1250.20:FF:000073">
    <property type="entry name" value="MFS myo-inositol transporter, putative"/>
    <property type="match status" value="1"/>
</dbReference>
<feature type="domain" description="Major facilitator superfamily (MFS) profile" evidence="11">
    <location>
        <begin position="58"/>
        <end position="503"/>
    </location>
</feature>
<dbReference type="InterPro" id="IPR050814">
    <property type="entry name" value="Myo-inositol_Transporter"/>
</dbReference>
<dbReference type="PROSITE" id="PS00216">
    <property type="entry name" value="SUGAR_TRANSPORT_1"/>
    <property type="match status" value="1"/>
</dbReference>
<feature type="transmembrane region" description="Helical" evidence="10">
    <location>
        <begin position="54"/>
        <end position="79"/>
    </location>
</feature>
<dbReference type="AlphaFoldDB" id="A0A1E3HLI7"/>
<dbReference type="InterPro" id="IPR003663">
    <property type="entry name" value="Sugar/inositol_transpt"/>
</dbReference>
<comment type="subcellular location">
    <subcellularLocation>
        <location evidence="1">Cell membrane</location>
        <topology evidence="1">Multi-pass membrane protein</topology>
    </subcellularLocation>
</comment>
<evidence type="ECO:0000256" key="4">
    <source>
        <dbReference type="ARBA" id="ARBA00022475"/>
    </source>
</evidence>
<feature type="transmembrane region" description="Helical" evidence="10">
    <location>
        <begin position="448"/>
        <end position="469"/>
    </location>
</feature>
<feature type="transmembrane region" description="Helical" evidence="10">
    <location>
        <begin position="307"/>
        <end position="330"/>
    </location>
</feature>
<evidence type="ECO:0000313" key="13">
    <source>
        <dbReference type="Proteomes" id="UP000094065"/>
    </source>
</evidence>
<feature type="transmembrane region" description="Helical" evidence="10">
    <location>
        <begin position="99"/>
        <end position="119"/>
    </location>
</feature>
<keyword evidence="7 10" id="KW-0472">Membrane</keyword>
<dbReference type="InterPro" id="IPR020846">
    <property type="entry name" value="MFS_dom"/>
</dbReference>
<dbReference type="GO" id="GO:0005886">
    <property type="term" value="C:plasma membrane"/>
    <property type="evidence" value="ECO:0007669"/>
    <property type="project" value="UniProtKB-SubCell"/>
</dbReference>
<keyword evidence="6 10" id="KW-1133">Transmembrane helix</keyword>
<dbReference type="InterPro" id="IPR036259">
    <property type="entry name" value="MFS_trans_sf"/>
</dbReference>
<keyword evidence="4" id="KW-1003">Cell membrane</keyword>
<evidence type="ECO:0000256" key="2">
    <source>
        <dbReference type="ARBA" id="ARBA00010992"/>
    </source>
</evidence>
<dbReference type="PANTHER" id="PTHR48020:SF12">
    <property type="entry name" value="PROTON MYO-INOSITOL COTRANSPORTER"/>
    <property type="match status" value="1"/>
</dbReference>
<dbReference type="GeneID" id="30157026"/>
<dbReference type="OrthoDB" id="6339427at2759"/>
<keyword evidence="5 10" id="KW-0812">Transmembrane</keyword>
<comment type="catalytic activity">
    <reaction evidence="8">
        <text>myo-inositol(out) + H(+)(out) = myo-inositol(in) + H(+)(in)</text>
        <dbReference type="Rhea" id="RHEA:60364"/>
        <dbReference type="ChEBI" id="CHEBI:15378"/>
        <dbReference type="ChEBI" id="CHEBI:17268"/>
    </reaction>
</comment>
<sequence>MTVAHLENASTDKNMNEIQVIEDTGASKPPSGFGGHLIDENLVRIEGEDRVTPYLCFLISASAIAGFLYGYDTGIVGVALPLVGNDLTGSTLTSAQQEIITAGTTIGAIFGSAILGGWGDRLGRKMGILISDVFFTIGAVIIASSYSVGQMIAGRLILGIGVGGAAAIAPLFITETAPTAVRGRCIGVNAFFIPFGQVVADAIGAGVQTMPNGWRLLFALGAAPSLIQLVLFHYLPESPRILILRDQLPAARSVFRRIYPNASEEMIDYKFRVAQEYVAASRSLQEGTTFGERMRLLWRKGSYRRSITCVTVAQVAGQLTGFNTLLYYAGTLFSLLGLSNPALGALIPSGTNAFFVLCGMTMVDKVGRRGLFMIGVPILLSGLIWNIVAFHYLCIPTNGLLDTSYTYPTKNVGVVIGGIVFFTSGFGLTYSHLAWYQAEFLALEVRSVGSGIATTANWVANLVVSVSYLSELETLTPAGTYGLYLGLSTLFFIFLVFCYPETKQLSIDETSLLFENDYGVKRSRQMRRERQEARRKIADDEMAEVAEATLEARQDKRRAVSAGELGRFMSGLKNGKK</sequence>
<dbReference type="STRING" id="1295533.A0A1E3HLI7"/>
<evidence type="ECO:0000256" key="9">
    <source>
        <dbReference type="RuleBase" id="RU003346"/>
    </source>
</evidence>
<evidence type="ECO:0000256" key="5">
    <source>
        <dbReference type="ARBA" id="ARBA00022692"/>
    </source>
</evidence>
<evidence type="ECO:0000256" key="7">
    <source>
        <dbReference type="ARBA" id="ARBA00023136"/>
    </source>
</evidence>
<feature type="transmembrane region" description="Helical" evidence="10">
    <location>
        <begin position="185"/>
        <end position="207"/>
    </location>
</feature>
<organism evidence="12 13">
    <name type="scientific">Cryptococcus amylolentus CBS 6039</name>
    <dbReference type="NCBI Taxonomy" id="1295533"/>
    <lineage>
        <taxon>Eukaryota</taxon>
        <taxon>Fungi</taxon>
        <taxon>Dikarya</taxon>
        <taxon>Basidiomycota</taxon>
        <taxon>Agaricomycotina</taxon>
        <taxon>Tremellomycetes</taxon>
        <taxon>Tremellales</taxon>
        <taxon>Cryptococcaceae</taxon>
        <taxon>Cryptococcus</taxon>
    </lineage>
</organism>
<dbReference type="InterPro" id="IPR005829">
    <property type="entry name" value="Sugar_transporter_CS"/>
</dbReference>
<dbReference type="NCBIfam" id="TIGR00879">
    <property type="entry name" value="SP"/>
    <property type="match status" value="1"/>
</dbReference>
<dbReference type="Gene3D" id="1.20.1250.20">
    <property type="entry name" value="MFS general substrate transporter like domains"/>
    <property type="match status" value="1"/>
</dbReference>